<evidence type="ECO:0000256" key="8">
    <source>
        <dbReference type="ARBA" id="ARBA00022967"/>
    </source>
</evidence>
<dbReference type="AlphaFoldDB" id="A0A953NB02"/>
<organism evidence="12 13">
    <name type="scientific">Zwartia hollandica</name>
    <dbReference type="NCBI Taxonomy" id="324606"/>
    <lineage>
        <taxon>Bacteria</taxon>
        <taxon>Pseudomonadati</taxon>
        <taxon>Pseudomonadota</taxon>
        <taxon>Betaproteobacteria</taxon>
        <taxon>Burkholderiales</taxon>
        <taxon>Alcaligenaceae</taxon>
        <taxon>Zwartia</taxon>
    </lineage>
</organism>
<comment type="caution">
    <text evidence="12">The sequence shown here is derived from an EMBL/GenBank/DDBJ whole genome shotgun (WGS) entry which is preliminary data.</text>
</comment>
<keyword evidence="10" id="KW-0472">Membrane</keyword>
<dbReference type="GO" id="GO:0022857">
    <property type="term" value="F:transmembrane transporter activity"/>
    <property type="evidence" value="ECO:0007669"/>
    <property type="project" value="TreeGrafter"/>
</dbReference>
<dbReference type="GO" id="GO:0006865">
    <property type="term" value="P:amino acid transport"/>
    <property type="evidence" value="ECO:0007669"/>
    <property type="project" value="UniProtKB-KW"/>
</dbReference>
<evidence type="ECO:0000259" key="11">
    <source>
        <dbReference type="PROSITE" id="PS50893"/>
    </source>
</evidence>
<keyword evidence="4" id="KW-0813">Transport</keyword>
<dbReference type="GO" id="GO:0016887">
    <property type="term" value="F:ATP hydrolysis activity"/>
    <property type="evidence" value="ECO:0007669"/>
    <property type="project" value="InterPro"/>
</dbReference>
<keyword evidence="8" id="KW-1278">Translocase</keyword>
<accession>A0A953NB02</accession>
<dbReference type="RefSeq" id="WP_259660746.1">
    <property type="nucleotide sequence ID" value="NZ_JAHXRI010000006.1"/>
</dbReference>
<evidence type="ECO:0000256" key="7">
    <source>
        <dbReference type="ARBA" id="ARBA00022840"/>
    </source>
</evidence>
<dbReference type="SUPFAM" id="SSF52540">
    <property type="entry name" value="P-loop containing nucleoside triphosphate hydrolases"/>
    <property type="match status" value="1"/>
</dbReference>
<dbReference type="EMBL" id="JAHXRI010000006">
    <property type="protein sequence ID" value="MBZ1350369.1"/>
    <property type="molecule type" value="Genomic_DNA"/>
</dbReference>
<dbReference type="GO" id="GO:0005886">
    <property type="term" value="C:plasma membrane"/>
    <property type="evidence" value="ECO:0007669"/>
    <property type="project" value="TreeGrafter"/>
</dbReference>
<dbReference type="Pfam" id="PF00005">
    <property type="entry name" value="ABC_tran"/>
    <property type="match status" value="1"/>
</dbReference>
<comment type="function">
    <text evidence="1">Part of the ABC transporter FtsEX involved in cellular division. Important for assembly or stability of the septal ring.</text>
</comment>
<keyword evidence="9" id="KW-0029">Amino-acid transport</keyword>
<dbReference type="InterPro" id="IPR015854">
    <property type="entry name" value="ABC_transpr_LolD-like"/>
</dbReference>
<dbReference type="Gene3D" id="3.40.50.300">
    <property type="entry name" value="P-loop containing nucleotide triphosphate hydrolases"/>
    <property type="match status" value="1"/>
</dbReference>
<dbReference type="PANTHER" id="PTHR24220:SF470">
    <property type="entry name" value="CELL DIVISION ATP-BINDING PROTEIN FTSE"/>
    <property type="match status" value="1"/>
</dbReference>
<dbReference type="FunFam" id="3.40.50.300:FF:000056">
    <property type="entry name" value="Cell division ATP-binding protein FtsE"/>
    <property type="match status" value="1"/>
</dbReference>
<dbReference type="InterPro" id="IPR003593">
    <property type="entry name" value="AAA+_ATPase"/>
</dbReference>
<dbReference type="InterPro" id="IPR017911">
    <property type="entry name" value="MacB-like_ATP-bd"/>
</dbReference>
<dbReference type="PROSITE" id="PS00211">
    <property type="entry name" value="ABC_TRANSPORTER_1"/>
    <property type="match status" value="1"/>
</dbReference>
<proteinExistence type="inferred from homology"/>
<dbReference type="SMART" id="SM00382">
    <property type="entry name" value="AAA"/>
    <property type="match status" value="1"/>
</dbReference>
<reference evidence="12" key="1">
    <citation type="submission" date="2021-07" db="EMBL/GenBank/DDBJ databases">
        <title>New genus and species of the family Alcaligenaceae.</title>
        <authorList>
            <person name="Hahn M.W."/>
        </authorList>
    </citation>
    <scope>NUCLEOTIDE SEQUENCE</scope>
    <source>
        <strain evidence="12">LF4-65</strain>
    </source>
</reference>
<evidence type="ECO:0000256" key="6">
    <source>
        <dbReference type="ARBA" id="ARBA00022741"/>
    </source>
</evidence>
<name>A0A953NB02_9BURK</name>
<evidence type="ECO:0000313" key="13">
    <source>
        <dbReference type="Proteomes" id="UP000739565"/>
    </source>
</evidence>
<evidence type="ECO:0000313" key="12">
    <source>
        <dbReference type="EMBL" id="MBZ1350369.1"/>
    </source>
</evidence>
<dbReference type="InterPro" id="IPR003439">
    <property type="entry name" value="ABC_transporter-like_ATP-bd"/>
</dbReference>
<evidence type="ECO:0000256" key="2">
    <source>
        <dbReference type="ARBA" id="ARBA00005417"/>
    </source>
</evidence>
<dbReference type="InterPro" id="IPR017871">
    <property type="entry name" value="ABC_transporter-like_CS"/>
</dbReference>
<dbReference type="CDD" id="cd03255">
    <property type="entry name" value="ABC_MJ0796_LolCDE_FtsE"/>
    <property type="match status" value="1"/>
</dbReference>
<evidence type="ECO:0000256" key="4">
    <source>
        <dbReference type="ARBA" id="ARBA00022448"/>
    </source>
</evidence>
<dbReference type="InterPro" id="IPR027417">
    <property type="entry name" value="P-loop_NTPase"/>
</dbReference>
<sequence length="246" mass="26515">MIEFQHVFKSYGQGRSILADISFKVSAGEFVYVAGPSGAGKSTLLKLIGGLEPASRGSIQVNGQRLENLSPRARPYLRRAVGVILQDTHLLYDRSVMDNVLLPLAVTGLASGVSRARARAALEKVGLSAKENAPPIELSGGEQQRLAIARAIVNRPAILIADEPTASLDRETARRIMAVFKDFNRVGVTTVIASHDDELMAEYATRAFKIDPGRFADSAERRAPTHNNIVTNQILARNEPSLGGSS</sequence>
<keyword evidence="6" id="KW-0547">Nucleotide-binding</keyword>
<evidence type="ECO:0000256" key="1">
    <source>
        <dbReference type="ARBA" id="ARBA00002579"/>
    </source>
</evidence>
<keyword evidence="5" id="KW-1003">Cell membrane</keyword>
<dbReference type="Proteomes" id="UP000739565">
    <property type="component" value="Unassembled WGS sequence"/>
</dbReference>
<evidence type="ECO:0000256" key="5">
    <source>
        <dbReference type="ARBA" id="ARBA00022475"/>
    </source>
</evidence>
<dbReference type="PANTHER" id="PTHR24220">
    <property type="entry name" value="IMPORT ATP-BINDING PROTEIN"/>
    <property type="match status" value="1"/>
</dbReference>
<evidence type="ECO:0000256" key="3">
    <source>
        <dbReference type="ARBA" id="ARBA00020019"/>
    </source>
</evidence>
<comment type="similarity">
    <text evidence="2">Belongs to the ABC transporter superfamily.</text>
</comment>
<protein>
    <recommendedName>
        <fullName evidence="3">Cell division ATP-binding protein FtsE</fullName>
    </recommendedName>
</protein>
<dbReference type="PROSITE" id="PS50893">
    <property type="entry name" value="ABC_TRANSPORTER_2"/>
    <property type="match status" value="1"/>
</dbReference>
<dbReference type="GO" id="GO:0005524">
    <property type="term" value="F:ATP binding"/>
    <property type="evidence" value="ECO:0007669"/>
    <property type="project" value="UniProtKB-KW"/>
</dbReference>
<keyword evidence="13" id="KW-1185">Reference proteome</keyword>
<evidence type="ECO:0000256" key="10">
    <source>
        <dbReference type="ARBA" id="ARBA00023136"/>
    </source>
</evidence>
<keyword evidence="7 12" id="KW-0067">ATP-binding</keyword>
<feature type="domain" description="ABC transporter" evidence="11">
    <location>
        <begin position="2"/>
        <end position="237"/>
    </location>
</feature>
<evidence type="ECO:0000256" key="9">
    <source>
        <dbReference type="ARBA" id="ARBA00022970"/>
    </source>
</evidence>
<gene>
    <name evidence="12" type="ORF">KZZ10_06890</name>
</gene>